<organism evidence="2 3">
    <name type="scientific">Crenothrix polyspora</name>
    <dbReference type="NCBI Taxonomy" id="360316"/>
    <lineage>
        <taxon>Bacteria</taxon>
        <taxon>Pseudomonadati</taxon>
        <taxon>Pseudomonadota</taxon>
        <taxon>Gammaproteobacteria</taxon>
        <taxon>Methylococcales</taxon>
        <taxon>Crenotrichaceae</taxon>
        <taxon>Crenothrix</taxon>
    </lineage>
</organism>
<dbReference type="PANTHER" id="PTHR21015:SF28">
    <property type="entry name" value="SLL1722 PROTEIN"/>
    <property type="match status" value="1"/>
</dbReference>
<dbReference type="InterPro" id="IPR007235">
    <property type="entry name" value="Glyco_trans_28_C"/>
</dbReference>
<evidence type="ECO:0000259" key="1">
    <source>
        <dbReference type="Pfam" id="PF04101"/>
    </source>
</evidence>
<dbReference type="Pfam" id="PF04101">
    <property type="entry name" value="Glyco_tran_28_C"/>
    <property type="match status" value="1"/>
</dbReference>
<evidence type="ECO:0000313" key="3">
    <source>
        <dbReference type="Proteomes" id="UP000195442"/>
    </source>
</evidence>
<evidence type="ECO:0000313" key="2">
    <source>
        <dbReference type="EMBL" id="SJM90781.1"/>
    </source>
</evidence>
<dbReference type="SUPFAM" id="SSF53756">
    <property type="entry name" value="UDP-Glycosyltransferase/glycogen phosphorylase"/>
    <property type="match status" value="1"/>
</dbReference>
<sequence length="416" mass="46043">MSFTDYKIASGQPNSAKPVLFFYCQHSLGMGHLVRALTLAETLAERFKVIFLNGGRFPDNAVAPSGIEIINLPPLGMSDDNQLYSQDGQYSLAEAHVLRRQLILATFTHYQPQIIFIELFPFGRKKFAGELLPLLKATKRCGENRPLVFCSLRDIMVNARKDQTRHDDRARWLVDRYFDGVLVHSDPKFASLEESFKPSKPLKASVYYTGFVLPRGESLEKSIRHQQVLVSAGGGMVGTPLFQVAIKAQRVLWGKLKLPMTLVAGPFLPEADWLELQAQSVTCPGLTLHRHVPNMIHLLASHSISVSQCGYNTVMDILKSGIPALVVPFARGQEDEQTNRAKRLEQLGLLQVVAANELSVAKLVAKIEQLLNFTPDVAALELGGAACTADIIHDLLSSHITHLPIEKQMATGVIYV</sequence>
<dbReference type="PANTHER" id="PTHR21015">
    <property type="entry name" value="UDP-N-ACETYLGLUCOSAMINE--N-ACETYLMURAMYL-(PENTAPEPTIDE) PYROPHOSPHORYL-UNDECAPRENOL N-ACETYLGLUCOSAMINE TRANSFERASE 1"/>
    <property type="match status" value="1"/>
</dbReference>
<name>A0A1R4H427_9GAMM</name>
<keyword evidence="2" id="KW-0808">Transferase</keyword>
<proteinExistence type="predicted"/>
<dbReference type="EMBL" id="FUKJ01000096">
    <property type="protein sequence ID" value="SJM90781.1"/>
    <property type="molecule type" value="Genomic_DNA"/>
</dbReference>
<dbReference type="AlphaFoldDB" id="A0A1R4H427"/>
<keyword evidence="3" id="KW-1185">Reference proteome</keyword>
<dbReference type="RefSeq" id="WP_179210143.1">
    <property type="nucleotide sequence ID" value="NZ_FUKJ01000096.1"/>
</dbReference>
<dbReference type="GO" id="GO:0016758">
    <property type="term" value="F:hexosyltransferase activity"/>
    <property type="evidence" value="ECO:0007669"/>
    <property type="project" value="InterPro"/>
</dbReference>
<dbReference type="Proteomes" id="UP000195442">
    <property type="component" value="Unassembled WGS sequence"/>
</dbReference>
<accession>A0A1R4H427</accession>
<feature type="domain" description="Glycosyl transferase family 28 C-terminal" evidence="1">
    <location>
        <begin position="288"/>
        <end position="373"/>
    </location>
</feature>
<reference evidence="3" key="1">
    <citation type="submission" date="2017-02" db="EMBL/GenBank/DDBJ databases">
        <authorList>
            <person name="Daims H."/>
        </authorList>
    </citation>
    <scope>NUCLEOTIDE SEQUENCE [LARGE SCALE GENOMIC DNA]</scope>
</reference>
<dbReference type="Gene3D" id="3.40.50.2000">
    <property type="entry name" value="Glycogen Phosphorylase B"/>
    <property type="match status" value="1"/>
</dbReference>
<gene>
    <name evidence="2" type="ORF">CRENPOLYSF2_1850003</name>
</gene>
<protein>
    <submittedName>
        <fullName evidence="2">Putative glycosyl transferase</fullName>
    </submittedName>
</protein>